<dbReference type="PANTHER" id="PTHR31650">
    <property type="entry name" value="O-ACYLTRANSFERASE (WSD1-LIKE) FAMILY PROTEIN"/>
    <property type="match status" value="1"/>
</dbReference>
<sequence length="409" mass="43587">MIDRTSSDDVMSLNSGMQVGAVIVLERDPGDVESLLADRIRGVPRLRRRLVRTPFGCGRPIWVDDTEFDITGHVHQVACPGPGDETALLDIASALMTRPLPLSSPLWSATLVTGLAENRAALILVFHHVLSDGIGGLAVLANLVDGAPPTETAAFPAPAPTRRELAEDAWLRLPRHFSLPRLQRPSLGARCSLNQPTGPRRQQTMARTSVSRLHAAAHSCGGTVNDALLTAVTGALGTLLAERGENVEELVVSIPVSTRRSTTATHLGNSTGVMPVALPTGGDHWSRLTRIAAITRSHKKSVTSATPIFRALKAFGVADWFMNHQRMVHTVVTNVHGPDHPMRLGGATITGLIPLSATTGNVTVAFAALSYTDTFTVTVVADPDHVPDLPELTQALQEGLDALANHDSF</sequence>
<comment type="similarity">
    <text evidence="3">Belongs to the long-chain O-acyltransferase family.</text>
</comment>
<evidence type="ECO:0000313" key="13">
    <source>
        <dbReference type="EMBL" id="MFC3890884.1"/>
    </source>
</evidence>
<protein>
    <recommendedName>
        <fullName evidence="4">diacylglycerol O-acyltransferase</fullName>
        <ecNumber evidence="4">2.3.1.20</ecNumber>
    </recommendedName>
</protein>
<keyword evidence="7" id="KW-0319">Glycerol metabolism</keyword>
<comment type="pathway">
    <text evidence="2">Lipid metabolism.</text>
</comment>
<comment type="caution">
    <text evidence="13">The sequence shown here is derived from an EMBL/GenBank/DDBJ whole genome shotgun (WGS) entry which is preliminary data.</text>
</comment>
<evidence type="ECO:0000256" key="3">
    <source>
        <dbReference type="ARBA" id="ARBA00009587"/>
    </source>
</evidence>
<evidence type="ECO:0000313" key="14">
    <source>
        <dbReference type="Proteomes" id="UP001595690"/>
    </source>
</evidence>
<dbReference type="Pfam" id="PF03007">
    <property type="entry name" value="WS_DGAT_cat"/>
    <property type="match status" value="1"/>
</dbReference>
<accession>A0ABV8BN35</accession>
<dbReference type="RefSeq" id="WP_382369599.1">
    <property type="nucleotide sequence ID" value="NZ_JBHRZI010000008.1"/>
</dbReference>
<keyword evidence="6" id="KW-0808">Transferase</keyword>
<evidence type="ECO:0000259" key="11">
    <source>
        <dbReference type="Pfam" id="PF03007"/>
    </source>
</evidence>
<comment type="catalytic activity">
    <reaction evidence="10">
        <text>an acyl-CoA + a 1,2-diacyl-sn-glycerol = a triacyl-sn-glycerol + CoA</text>
        <dbReference type="Rhea" id="RHEA:10868"/>
        <dbReference type="ChEBI" id="CHEBI:17815"/>
        <dbReference type="ChEBI" id="CHEBI:57287"/>
        <dbReference type="ChEBI" id="CHEBI:58342"/>
        <dbReference type="ChEBI" id="CHEBI:64615"/>
        <dbReference type="EC" id="2.3.1.20"/>
    </reaction>
</comment>
<dbReference type="Proteomes" id="UP001595690">
    <property type="component" value="Unassembled WGS sequence"/>
</dbReference>
<feature type="domain" description="O-acyltransferase WSD1 C-terminal" evidence="12">
    <location>
        <begin position="268"/>
        <end position="403"/>
    </location>
</feature>
<evidence type="ECO:0000256" key="7">
    <source>
        <dbReference type="ARBA" id="ARBA00022798"/>
    </source>
</evidence>
<organism evidence="13 14">
    <name type="scientific">Lentzea rhizosphaerae</name>
    <dbReference type="NCBI Taxonomy" id="2041025"/>
    <lineage>
        <taxon>Bacteria</taxon>
        <taxon>Bacillati</taxon>
        <taxon>Actinomycetota</taxon>
        <taxon>Actinomycetes</taxon>
        <taxon>Pseudonocardiales</taxon>
        <taxon>Pseudonocardiaceae</taxon>
        <taxon>Lentzea</taxon>
    </lineage>
</organism>
<evidence type="ECO:0000259" key="12">
    <source>
        <dbReference type="Pfam" id="PF06974"/>
    </source>
</evidence>
<keyword evidence="5" id="KW-0444">Lipid biosynthesis</keyword>
<dbReference type="InterPro" id="IPR023213">
    <property type="entry name" value="CAT-like_dom_sf"/>
</dbReference>
<dbReference type="InterPro" id="IPR004255">
    <property type="entry name" value="O-acyltransferase_WSD1_N"/>
</dbReference>
<dbReference type="EMBL" id="JBHRZI010000008">
    <property type="protein sequence ID" value="MFC3890884.1"/>
    <property type="molecule type" value="Genomic_DNA"/>
</dbReference>
<gene>
    <name evidence="13" type="ORF">ACFOWZ_05310</name>
</gene>
<dbReference type="InterPro" id="IPR045034">
    <property type="entry name" value="O-acyltransferase_WSD1-like"/>
</dbReference>
<evidence type="ECO:0000256" key="8">
    <source>
        <dbReference type="ARBA" id="ARBA00023098"/>
    </source>
</evidence>
<dbReference type="PANTHER" id="PTHR31650:SF1">
    <property type="entry name" value="WAX ESTER SYNTHASE_DIACYLGLYCEROL ACYLTRANSFERASE 4-RELATED"/>
    <property type="match status" value="1"/>
</dbReference>
<dbReference type="SUPFAM" id="SSF52777">
    <property type="entry name" value="CoA-dependent acyltransferases"/>
    <property type="match status" value="2"/>
</dbReference>
<feature type="domain" description="O-acyltransferase WSD1-like N-terminal" evidence="11">
    <location>
        <begin position="15"/>
        <end position="170"/>
    </location>
</feature>
<name>A0ABV8BN35_9PSEU</name>
<keyword evidence="14" id="KW-1185">Reference proteome</keyword>
<keyword evidence="9" id="KW-0012">Acyltransferase</keyword>
<dbReference type="Gene3D" id="3.30.559.10">
    <property type="entry name" value="Chloramphenicol acetyltransferase-like domain"/>
    <property type="match status" value="1"/>
</dbReference>
<comment type="pathway">
    <text evidence="1">Glycerolipid metabolism; triacylglycerol biosynthesis.</text>
</comment>
<proteinExistence type="inferred from homology"/>
<dbReference type="Pfam" id="PF06974">
    <property type="entry name" value="WS_DGAT_C"/>
    <property type="match status" value="1"/>
</dbReference>
<evidence type="ECO:0000256" key="5">
    <source>
        <dbReference type="ARBA" id="ARBA00022516"/>
    </source>
</evidence>
<dbReference type="InterPro" id="IPR009721">
    <property type="entry name" value="O-acyltransferase_WSD1_C"/>
</dbReference>
<keyword evidence="8" id="KW-0443">Lipid metabolism</keyword>
<dbReference type="EC" id="2.3.1.20" evidence="4"/>
<evidence type="ECO:0000256" key="6">
    <source>
        <dbReference type="ARBA" id="ARBA00022679"/>
    </source>
</evidence>
<reference evidence="14" key="1">
    <citation type="journal article" date="2019" name="Int. J. Syst. Evol. Microbiol.">
        <title>The Global Catalogue of Microorganisms (GCM) 10K type strain sequencing project: providing services to taxonomists for standard genome sequencing and annotation.</title>
        <authorList>
            <consortium name="The Broad Institute Genomics Platform"/>
            <consortium name="The Broad Institute Genome Sequencing Center for Infectious Disease"/>
            <person name="Wu L."/>
            <person name="Ma J."/>
        </authorList>
    </citation>
    <scope>NUCLEOTIDE SEQUENCE [LARGE SCALE GENOMIC DNA]</scope>
    <source>
        <strain evidence="14">CGMCC 4.7405</strain>
    </source>
</reference>
<evidence type="ECO:0000256" key="4">
    <source>
        <dbReference type="ARBA" id="ARBA00013244"/>
    </source>
</evidence>
<evidence type="ECO:0000256" key="10">
    <source>
        <dbReference type="ARBA" id="ARBA00048109"/>
    </source>
</evidence>
<evidence type="ECO:0000256" key="2">
    <source>
        <dbReference type="ARBA" id="ARBA00005189"/>
    </source>
</evidence>
<dbReference type="Gene3D" id="3.30.559.30">
    <property type="entry name" value="Nonribosomal peptide synthetase, condensation domain"/>
    <property type="match status" value="1"/>
</dbReference>
<evidence type="ECO:0000256" key="9">
    <source>
        <dbReference type="ARBA" id="ARBA00023315"/>
    </source>
</evidence>
<evidence type="ECO:0000256" key="1">
    <source>
        <dbReference type="ARBA" id="ARBA00004771"/>
    </source>
</evidence>